<evidence type="ECO:0000313" key="2">
    <source>
        <dbReference type="EMBL" id="WZU67420.1"/>
    </source>
</evidence>
<reference evidence="2" key="1">
    <citation type="submission" date="2024-08" db="EMBL/GenBank/DDBJ databases">
        <title>Phylogenomic analyses of a clade within the roseobacter group suggest taxonomic reassignments of species of the genera Aestuariivita, Citreicella, Loktanella, Nautella, Pelagibaca, Ruegeria, Thalassobius, Thiobacimonas and Tropicibacter, and the proposal o.</title>
        <authorList>
            <person name="Jeon C.O."/>
        </authorList>
    </citation>
    <scope>NUCLEOTIDE SEQUENCE</scope>
    <source>
        <strain evidence="2">SS1-5</strain>
    </source>
</reference>
<keyword evidence="1" id="KW-0812">Transmembrane</keyword>
<keyword evidence="1" id="KW-0472">Membrane</keyword>
<dbReference type="KEGG" id="yrh:AABB31_21230"/>
<sequence>MMSLFSSFLRDEDGAVTIDFVVLTAGITVLALAVGASIASGAVNLAEREGQSLADRPLGTDF</sequence>
<protein>
    <submittedName>
        <fullName evidence="2">Flp family type IVb pilin</fullName>
    </submittedName>
</protein>
<accession>A0AAN0M9Z9</accession>
<name>A0AAN0M9Z9_9RHOB</name>
<gene>
    <name evidence="2" type="ORF">AABB31_21230</name>
</gene>
<keyword evidence="1" id="KW-1133">Transmembrane helix</keyword>
<organism evidence="2 3">
    <name type="scientific">Yoonia rhodophyticola</name>
    <dbReference type="NCBI Taxonomy" id="3137370"/>
    <lineage>
        <taxon>Bacteria</taxon>
        <taxon>Pseudomonadati</taxon>
        <taxon>Pseudomonadota</taxon>
        <taxon>Alphaproteobacteria</taxon>
        <taxon>Rhodobacterales</taxon>
        <taxon>Paracoccaceae</taxon>
        <taxon>Yoonia</taxon>
    </lineage>
</organism>
<keyword evidence="3" id="KW-1185">Reference proteome</keyword>
<dbReference type="RefSeq" id="WP_342076731.1">
    <property type="nucleotide sequence ID" value="NZ_CP151767.2"/>
</dbReference>
<feature type="transmembrane region" description="Helical" evidence="1">
    <location>
        <begin position="20"/>
        <end position="46"/>
    </location>
</feature>
<proteinExistence type="predicted"/>
<evidence type="ECO:0000313" key="3">
    <source>
        <dbReference type="Proteomes" id="UP001470809"/>
    </source>
</evidence>
<dbReference type="EMBL" id="CP151767">
    <property type="protein sequence ID" value="WZU67420.1"/>
    <property type="molecule type" value="Genomic_DNA"/>
</dbReference>
<dbReference type="AlphaFoldDB" id="A0AAN0M9Z9"/>
<evidence type="ECO:0000256" key="1">
    <source>
        <dbReference type="SAM" id="Phobius"/>
    </source>
</evidence>
<dbReference type="Proteomes" id="UP001470809">
    <property type="component" value="Chromosome"/>
</dbReference>